<reference evidence="3" key="1">
    <citation type="submission" date="2019-08" db="EMBL/GenBank/DDBJ databases">
        <authorList>
            <person name="Kucharzyk K."/>
            <person name="Murdoch R.W."/>
            <person name="Higgins S."/>
            <person name="Loffler F."/>
        </authorList>
    </citation>
    <scope>NUCLEOTIDE SEQUENCE</scope>
</reference>
<dbReference type="InterPro" id="IPR013783">
    <property type="entry name" value="Ig-like_fold"/>
</dbReference>
<evidence type="ECO:0000256" key="1">
    <source>
        <dbReference type="SAM" id="Coils"/>
    </source>
</evidence>
<dbReference type="Gene3D" id="1.25.40.10">
    <property type="entry name" value="Tetratricopeptide repeat domain"/>
    <property type="match status" value="1"/>
</dbReference>
<protein>
    <recommendedName>
        <fullName evidence="4">Ig-like domain-containing protein</fullName>
    </recommendedName>
</protein>
<dbReference type="InterPro" id="IPR035986">
    <property type="entry name" value="PKD_dom_sf"/>
</dbReference>
<feature type="region of interest" description="Disordered" evidence="2">
    <location>
        <begin position="2542"/>
        <end position="2578"/>
    </location>
</feature>
<proteinExistence type="predicted"/>
<organism evidence="3">
    <name type="scientific">bioreactor metagenome</name>
    <dbReference type="NCBI Taxonomy" id="1076179"/>
    <lineage>
        <taxon>unclassified sequences</taxon>
        <taxon>metagenomes</taxon>
        <taxon>ecological metagenomes</taxon>
    </lineage>
</organism>
<dbReference type="EMBL" id="VSSQ01000470">
    <property type="protein sequence ID" value="MPL95519.1"/>
    <property type="molecule type" value="Genomic_DNA"/>
</dbReference>
<feature type="coiled-coil region" evidence="1">
    <location>
        <begin position="889"/>
        <end position="916"/>
    </location>
</feature>
<evidence type="ECO:0008006" key="4">
    <source>
        <dbReference type="Google" id="ProtNLM"/>
    </source>
</evidence>
<accession>A0A644VVR9</accession>
<dbReference type="InterPro" id="IPR011990">
    <property type="entry name" value="TPR-like_helical_dom_sf"/>
</dbReference>
<dbReference type="SMART" id="SM00028">
    <property type="entry name" value="TPR"/>
    <property type="match status" value="2"/>
</dbReference>
<feature type="region of interest" description="Disordered" evidence="2">
    <location>
        <begin position="1326"/>
        <end position="1391"/>
    </location>
</feature>
<name>A0A644VVR9_9ZZZZ</name>
<keyword evidence="1" id="KW-0175">Coiled coil</keyword>
<evidence type="ECO:0000256" key="2">
    <source>
        <dbReference type="SAM" id="MobiDB-lite"/>
    </source>
</evidence>
<dbReference type="PROSITE" id="PS51257">
    <property type="entry name" value="PROKAR_LIPOPROTEIN"/>
    <property type="match status" value="1"/>
</dbReference>
<sequence length="2869" mass="311120">MKRSLLNVLVLLIVLFLSCAGYAAPSDRENSWWLKVNPIGKPPVQPSETYRLLESRLRSVMAGDLDGMEFFRSLGRDGMAMRDVMAFKEEFIRLRGEELRKTGALSPADALPGALEAWERSFGEAERSLMDVRRKGVEHAFAEGVRRYRDAHPDFPYLIRMDAGASSRESYGELRFEGDIDISTLAAQAENAAALRDFISSAIRESFSLDMTALDALVTAHRQATLDVYITQPAADWAEMDSLKRGRLQEIVVENGEVGYRDVTDPVERVFIFANLKNNLRMRGGASDDLARLMDEPPDRMTPDMEPAVSLEMLRHMTTDAIQARLAYHEKILKLAKYVDRSAAIAKGPLVDTALAAWARQVTLVKQNRGLDGGQRLKRILEISEPLLGDPRDFAGLDRAILSLGERASALIRDNVSKGIDARLKLIGDARTAAEKDGERRKLLSELEETFKAYVEKGVDFPPKAHETMIALADALKVTVLNIPASELERMKRYLDLAAEKPGSLDLAVGMAWRLFEGAYTTADGAIDAFNNWIDFLDNHTVARLRAMNPEVFLPGPGGKTRAVTIPIGRINDRLNASILGAAGNSLPFKAVNLGQELYAYVSGFREGKDMSESVSNVATQLFRSRVPGGDIVEAVVMENYTRAAIGVVYLLFPTLAVPEALYGMGTAAAEWYVGAWQQWQYDEMVDALYEGTAFEPTREGTWRVKSITYSLPGGGAVTVGRDEAFTLPELVPKISNILVPQVRTHPSIAMYHELLARKELSDGQSGIPVWPRRYLNLSLYGERLYEKYVSEVKTVTRQYFADVIAELEKRKAFDQGTNEKKLREIGEELGCGGSLLEKTGSGREPQEAVIADWEEWLKVHGALMEFRERWSAFFILVRKPSCSPESIRIVLEEDRKDLEEAKKALREAAVAVEEIVGRSRADEKTLQPAVRTRAGALIYPSGTPERRRMISEYREYLESLRSRQTPPGVRISGPDTVGEGMEEFFTVVLDRELTSARYDWKFASGGDGEALEGDTTSRIRWTPSSPGKKVLEVHVLADLPGADWVRAVHPVTVLSAADTPRPRLRLTCPVDSFRAGEIVPLTAETEEFGLGGEGFEWYIWFADGRRIASTAERTISFDGTGYEGRTVEIRVEARTKDRFVSASALSLEVLPPGGADGDLRVLLEPDITEAAAGTPLRFSGTAFPRKGGGTLKYQWSVNGEFAGDGDALHFDTAPWEGKTAEIVFYAAQVLDGTVLFEGSASRKISVVREVPLSVALEPHPSKVGDTETIRLAVKDPRDGVEYEWHEWDSVSGKWSSGAAVAGRRLVKSARGLAGHSLRFRVTARDGKGRTAAAESGLIGITEPSWPGPEEEEPEPDTEKPDTDPEKKDGGKPAVPGDAGEGPEKDGAAEDDGSLRLELPATVMEGEIVAVKALLPPGMAEQAADSFRWSSDPSRGRRSFVILGETVGGTDGFGGGGGERTARPETEIQFTPHQNTRGVRGSVGVTVYRKLRGNQKGAPMESLAEAYRSVEVLPMGCSVAASASWAGGPNEEGVLLTLDEDTPRGSVRGEFLLQIGTWRGRTLESVKKQVETNNQYGTLERVAVDGYEGYLAVQGPSYNIKRSPDGRFVTGGRVVLNGLVIRGEAALDFRSEIKFSLAEDNIPEDDPETARFARGLMSQLRSILASIRVVPDPKRTTGPADAAGEEKKDAVVTLRRVSPPAGPVTAGMPVELLASAEGAKKGDLFFRFEPSTEVSFSPPESEEGRTKAVFSEPGTVRIWAVALDGNGTLGESEQVEIEVVGPELTVTAMPPKPKVGQEVHVKADVKPGLPEGAFVVWTLEGKASRSGAKAADSTEYSFLPREAGKYVLKAEARSPGGETLAEKTLAVEVTGYEVAVTVLGPAGPRPQEWVQGQGLRTVEKDTFLRDEHVRVKAEVKDADAPKDLRWKWIPGPETSLASSGIGQEATLYGTAAGTASARVEVRDTEDLLLGAASVSFPVMELPPELKVPPLKGAVRADPEPGTVNGRITLSASAEGGKAPYTFRWGGPVTGSGDILTFIPDRPGTYRFTLLVLDSAGRQVTVNRDVEVKPFTVTISGIPQRAILGETVSCRVDYPLSPPGSKVNRSPVPRIRLSGSPEVQWNPAEGTGPGFSGRAARPGIADIRAEVRGAGGVVLGVSEPVQVTVDTPPLSLALPEYATPGDSFRASVKLPPGVNADEVFDFDWKAAFPAVRQYGREGGSALVGPVSGLDPVPVSVLVRDKGGKTAAELSGSVPVRSLDVTVMVRAFSERGQIVLPDGRVDYPPREEWIEGQTAEFKAFVSPAKAVTWEWSATGPGTIGHASWDTASVTLNGTGSLAVTVLAKVGGKEAGRAEVILPVTVAKSRIQAAREYQAGRNEWNAARRDRAVIAMERAASLDPGNPAIERELARMKGEAEKSRAEDARKRAVDVWNQAAELQKKEKYEDALEKYREGLKISDEKAVRDHVKKLEDFIADRKRRQEQAEADARARAEAVWRRAAELQKGKRYEDALEKYREGLAIFPDPVVEEHVRKLEDYIARMKNAAEAKKPAEAPSSGGGKDPGAETPAKKPGTPPADTEQHWRGWKSFTLAGIRYEIPAGGFQSVKSSSGKENGKYPFANYDYYVNGKRVAVVRIGTLAPGLTDGKIKGLYTGKTANRIFDSLSGEGTVTLGGRKAYYLQGNAPGVTRKFFFIADGAEGGMGAYLHVVAGSGSGWKKYAPMFGEIAGRMSFTAGKTPPQSGAGKGAGTLPAGWKSVTIGNVTFGIPSTWNGKTMKEHDVESLHVYWQGSFDNPVHGVSGGVTKKYGEAKKELRGARTVSLGGAKVLRADEDGAVNLLFPPLGGNRGVALVLFRGKGGKQATLEAILKTVTVQ</sequence>
<dbReference type="CDD" id="cd00146">
    <property type="entry name" value="PKD"/>
    <property type="match status" value="1"/>
</dbReference>
<feature type="region of interest" description="Disordered" evidence="2">
    <location>
        <begin position="2100"/>
        <end position="2132"/>
    </location>
</feature>
<dbReference type="InterPro" id="IPR019734">
    <property type="entry name" value="TPR_rpt"/>
</dbReference>
<evidence type="ECO:0000313" key="3">
    <source>
        <dbReference type="EMBL" id="MPL95519.1"/>
    </source>
</evidence>
<comment type="caution">
    <text evidence="3">The sequence shown here is derived from an EMBL/GenBank/DDBJ whole genome shotgun (WGS) entry which is preliminary data.</text>
</comment>
<dbReference type="SUPFAM" id="SSF49299">
    <property type="entry name" value="PKD domain"/>
    <property type="match status" value="1"/>
</dbReference>
<dbReference type="Gene3D" id="2.60.40.10">
    <property type="entry name" value="Immunoglobulins"/>
    <property type="match status" value="1"/>
</dbReference>
<dbReference type="SUPFAM" id="SSF48452">
    <property type="entry name" value="TPR-like"/>
    <property type="match status" value="1"/>
</dbReference>
<feature type="coiled-coil region" evidence="1">
    <location>
        <begin position="2399"/>
        <end position="2458"/>
    </location>
</feature>
<gene>
    <name evidence="3" type="ORF">SDC9_41690</name>
</gene>
<feature type="compositionally biased region" description="Basic and acidic residues" evidence="2">
    <location>
        <begin position="1357"/>
        <end position="1371"/>
    </location>
</feature>